<evidence type="ECO:0000313" key="7">
    <source>
        <dbReference type="Proteomes" id="UP001501295"/>
    </source>
</evidence>
<dbReference type="SUPFAM" id="SSF52172">
    <property type="entry name" value="CheY-like"/>
    <property type="match status" value="1"/>
</dbReference>
<keyword evidence="3" id="KW-0805">Transcription regulation</keyword>
<evidence type="ECO:0000256" key="4">
    <source>
        <dbReference type="ARBA" id="ARBA00023163"/>
    </source>
</evidence>
<name>A0ABP8W2L7_9MICO</name>
<dbReference type="SMART" id="SM00065">
    <property type="entry name" value="GAF"/>
    <property type="match status" value="1"/>
</dbReference>
<dbReference type="PIRSF" id="PIRSF036625">
    <property type="entry name" value="GAF_ANTAR"/>
    <property type="match status" value="1"/>
</dbReference>
<keyword evidence="4" id="KW-0804">Transcription</keyword>
<keyword evidence="2" id="KW-0418">Kinase</keyword>
<evidence type="ECO:0000256" key="3">
    <source>
        <dbReference type="ARBA" id="ARBA00023015"/>
    </source>
</evidence>
<evidence type="ECO:0000313" key="6">
    <source>
        <dbReference type="EMBL" id="GAA4676833.1"/>
    </source>
</evidence>
<dbReference type="EMBL" id="BAABLM010000003">
    <property type="protein sequence ID" value="GAA4676833.1"/>
    <property type="molecule type" value="Genomic_DNA"/>
</dbReference>
<dbReference type="Gene3D" id="1.10.10.10">
    <property type="entry name" value="Winged helix-like DNA-binding domain superfamily/Winged helix DNA-binding domain"/>
    <property type="match status" value="1"/>
</dbReference>
<evidence type="ECO:0000256" key="2">
    <source>
        <dbReference type="ARBA" id="ARBA00022777"/>
    </source>
</evidence>
<dbReference type="PROSITE" id="PS50921">
    <property type="entry name" value="ANTAR"/>
    <property type="match status" value="1"/>
</dbReference>
<gene>
    <name evidence="6" type="ORF">GCM10025780_21890</name>
</gene>
<dbReference type="InterPro" id="IPR012074">
    <property type="entry name" value="GAF_ANTAR"/>
</dbReference>
<sequence>MTDGDWREKQLADVFVALADTLEDGHGVIDTLTLLVDAAVQFTGACAAGILLADAAGELHVVASTGENSKAVEDAQLGTSEGPCFDAFRTGQVVDVDDIAHRAEEWPAFCATAIAAGFVSAHAVPLRVRGTTIGSLNLFSKEGGRLDEHQSNIARALAQTATIGILQQDALAKHARLAEQLQAALDSRIVLEQAKGALANELQISVKEAFEVLRTEARRRGMKLHDVAQQVADRQLSS</sequence>
<proteinExistence type="predicted"/>
<dbReference type="InterPro" id="IPR029016">
    <property type="entry name" value="GAF-like_dom_sf"/>
</dbReference>
<dbReference type="InterPro" id="IPR036388">
    <property type="entry name" value="WH-like_DNA-bd_sf"/>
</dbReference>
<dbReference type="SUPFAM" id="SSF55781">
    <property type="entry name" value="GAF domain-like"/>
    <property type="match status" value="1"/>
</dbReference>
<protein>
    <submittedName>
        <fullName evidence="6">GAF and ANTAR domain-containing protein</fullName>
    </submittedName>
</protein>
<dbReference type="InterPro" id="IPR005561">
    <property type="entry name" value="ANTAR"/>
</dbReference>
<organism evidence="6 7">
    <name type="scientific">Frondihabitans cladoniiphilus</name>
    <dbReference type="NCBI Taxonomy" id="715785"/>
    <lineage>
        <taxon>Bacteria</taxon>
        <taxon>Bacillati</taxon>
        <taxon>Actinomycetota</taxon>
        <taxon>Actinomycetes</taxon>
        <taxon>Micrococcales</taxon>
        <taxon>Microbacteriaceae</taxon>
        <taxon>Frondihabitans</taxon>
    </lineage>
</organism>
<feature type="domain" description="ANTAR" evidence="5">
    <location>
        <begin position="171"/>
        <end position="232"/>
    </location>
</feature>
<dbReference type="Proteomes" id="UP001501295">
    <property type="component" value="Unassembled WGS sequence"/>
</dbReference>
<comment type="caution">
    <text evidence="6">The sequence shown here is derived from an EMBL/GenBank/DDBJ whole genome shotgun (WGS) entry which is preliminary data.</text>
</comment>
<dbReference type="RefSeq" id="WP_345375891.1">
    <property type="nucleotide sequence ID" value="NZ_BAABLM010000003.1"/>
</dbReference>
<dbReference type="Gene3D" id="3.30.450.40">
    <property type="match status" value="1"/>
</dbReference>
<dbReference type="Pfam" id="PF13185">
    <property type="entry name" value="GAF_2"/>
    <property type="match status" value="1"/>
</dbReference>
<keyword evidence="1" id="KW-0808">Transferase</keyword>
<dbReference type="SMART" id="SM01012">
    <property type="entry name" value="ANTAR"/>
    <property type="match status" value="1"/>
</dbReference>
<keyword evidence="7" id="KW-1185">Reference proteome</keyword>
<dbReference type="Pfam" id="PF03861">
    <property type="entry name" value="ANTAR"/>
    <property type="match status" value="1"/>
</dbReference>
<evidence type="ECO:0000259" key="5">
    <source>
        <dbReference type="PROSITE" id="PS50921"/>
    </source>
</evidence>
<dbReference type="InterPro" id="IPR003018">
    <property type="entry name" value="GAF"/>
</dbReference>
<accession>A0ABP8W2L7</accession>
<evidence type="ECO:0000256" key="1">
    <source>
        <dbReference type="ARBA" id="ARBA00022679"/>
    </source>
</evidence>
<dbReference type="InterPro" id="IPR011006">
    <property type="entry name" value="CheY-like_superfamily"/>
</dbReference>
<reference evidence="7" key="1">
    <citation type="journal article" date="2019" name="Int. J. Syst. Evol. Microbiol.">
        <title>The Global Catalogue of Microorganisms (GCM) 10K type strain sequencing project: providing services to taxonomists for standard genome sequencing and annotation.</title>
        <authorList>
            <consortium name="The Broad Institute Genomics Platform"/>
            <consortium name="The Broad Institute Genome Sequencing Center for Infectious Disease"/>
            <person name="Wu L."/>
            <person name="Ma J."/>
        </authorList>
    </citation>
    <scope>NUCLEOTIDE SEQUENCE [LARGE SCALE GENOMIC DNA]</scope>
    <source>
        <strain evidence="7">JCM 18956</strain>
    </source>
</reference>